<protein>
    <submittedName>
        <fullName evidence="10">DUF421 domain-containing protein</fullName>
    </submittedName>
</protein>
<gene>
    <name evidence="10" type="ORF">FPQ13_07040</name>
</gene>
<keyword evidence="11" id="KW-1185">Reference proteome</keyword>
<comment type="caution">
    <text evidence="10">The sequence shown here is derived from an EMBL/GenBank/DDBJ whole genome shotgun (WGS) entry which is preliminary data.</text>
</comment>
<dbReference type="Pfam" id="PF04239">
    <property type="entry name" value="DUF421"/>
    <property type="match status" value="1"/>
</dbReference>
<keyword evidence="6 7" id="KW-0472">Membrane</keyword>
<organism evidence="10 11">
    <name type="scientific">Allobacillus salarius</name>
    <dbReference type="NCBI Taxonomy" id="1955272"/>
    <lineage>
        <taxon>Bacteria</taxon>
        <taxon>Bacillati</taxon>
        <taxon>Bacillota</taxon>
        <taxon>Bacilli</taxon>
        <taxon>Bacillales</taxon>
        <taxon>Bacillaceae</taxon>
        <taxon>Allobacillus</taxon>
    </lineage>
</organism>
<keyword evidence="3" id="KW-1003">Cell membrane</keyword>
<comment type="subcellular location">
    <subcellularLocation>
        <location evidence="1">Cell membrane</location>
        <topology evidence="1">Multi-pass membrane protein</topology>
    </subcellularLocation>
</comment>
<evidence type="ECO:0000256" key="6">
    <source>
        <dbReference type="ARBA" id="ARBA00023136"/>
    </source>
</evidence>
<name>A0A556PLP1_9BACI</name>
<dbReference type="InterPro" id="IPR048454">
    <property type="entry name" value="YetF_N"/>
</dbReference>
<feature type="domain" description="YetF-like N-terminal transmembrane" evidence="9">
    <location>
        <begin position="5"/>
        <end position="77"/>
    </location>
</feature>
<feature type="transmembrane region" description="Helical" evidence="7">
    <location>
        <begin position="58"/>
        <end position="80"/>
    </location>
</feature>
<sequence length="225" mass="25960">MMFQTIAVSLIIGLVGIVIITRVLGRKELSQVTPLDFVYALILGGIIEESIYDDQAKFYHIIFALALWALLIWLLETLIVKYDKLRPILKGRPITLVKDGKLNIRNVEKAKLETEQIRTLLRMQGIFSIEQVQYAILETSGLVSVIKKARYDQVDKDEILEDFEQNYPSYLFIEEGNISERDLKSAGKTKDWLLEQLKDKEIELDNVYFAEWHPTGGFNIQTYDS</sequence>
<evidence type="ECO:0000256" key="1">
    <source>
        <dbReference type="ARBA" id="ARBA00004651"/>
    </source>
</evidence>
<comment type="similarity">
    <text evidence="2">Belongs to the UPF0702 family.</text>
</comment>
<feature type="transmembrane region" description="Helical" evidence="7">
    <location>
        <begin position="6"/>
        <end position="25"/>
    </location>
</feature>
<keyword evidence="4 7" id="KW-0812">Transmembrane</keyword>
<dbReference type="GO" id="GO:0005886">
    <property type="term" value="C:plasma membrane"/>
    <property type="evidence" value="ECO:0007669"/>
    <property type="project" value="UniProtKB-SubCell"/>
</dbReference>
<dbReference type="EMBL" id="VMHE01000010">
    <property type="protein sequence ID" value="TSJ65315.1"/>
    <property type="molecule type" value="Genomic_DNA"/>
</dbReference>
<keyword evidence="5 7" id="KW-1133">Transmembrane helix</keyword>
<dbReference type="InterPro" id="IPR007353">
    <property type="entry name" value="DUF421"/>
</dbReference>
<evidence type="ECO:0000259" key="9">
    <source>
        <dbReference type="Pfam" id="PF20730"/>
    </source>
</evidence>
<evidence type="ECO:0000259" key="8">
    <source>
        <dbReference type="Pfam" id="PF04239"/>
    </source>
</evidence>
<proteinExistence type="inferred from homology"/>
<dbReference type="OrthoDB" id="1076133at2"/>
<reference evidence="10 11" key="1">
    <citation type="submission" date="2019-07" db="EMBL/GenBank/DDBJ databases">
        <title>Allobacillus sp. nov. SKP isolated from shrimp paste of Euphausiacea.</title>
        <authorList>
            <person name="Kanchanasin P."/>
            <person name="Tanasupawat S."/>
            <person name="Shi W."/>
            <person name="Wu L."/>
            <person name="Ma J."/>
        </authorList>
    </citation>
    <scope>NUCLEOTIDE SEQUENCE [LARGE SCALE GENOMIC DNA]</scope>
    <source>
        <strain evidence="10 11">SKP4-8</strain>
    </source>
</reference>
<feature type="domain" description="YetF C-terminal" evidence="8">
    <location>
        <begin position="81"/>
        <end position="212"/>
    </location>
</feature>
<dbReference type="PANTHER" id="PTHR34582:SF5">
    <property type="entry name" value="UPF0702 TRANSMEMBRANE PROTEIN YETF"/>
    <property type="match status" value="1"/>
</dbReference>
<dbReference type="Proteomes" id="UP000316425">
    <property type="component" value="Unassembled WGS sequence"/>
</dbReference>
<dbReference type="InterPro" id="IPR023090">
    <property type="entry name" value="UPF0702_alpha/beta_dom_sf"/>
</dbReference>
<evidence type="ECO:0000313" key="11">
    <source>
        <dbReference type="Proteomes" id="UP000316425"/>
    </source>
</evidence>
<evidence type="ECO:0000256" key="3">
    <source>
        <dbReference type="ARBA" id="ARBA00022475"/>
    </source>
</evidence>
<dbReference type="PANTHER" id="PTHR34582">
    <property type="entry name" value="UPF0702 TRANSMEMBRANE PROTEIN YCAP"/>
    <property type="match status" value="1"/>
</dbReference>
<evidence type="ECO:0000256" key="4">
    <source>
        <dbReference type="ARBA" id="ARBA00022692"/>
    </source>
</evidence>
<evidence type="ECO:0000313" key="10">
    <source>
        <dbReference type="EMBL" id="TSJ65315.1"/>
    </source>
</evidence>
<evidence type="ECO:0000256" key="5">
    <source>
        <dbReference type="ARBA" id="ARBA00022989"/>
    </source>
</evidence>
<dbReference type="Pfam" id="PF20730">
    <property type="entry name" value="YetF_N"/>
    <property type="match status" value="1"/>
</dbReference>
<dbReference type="Gene3D" id="3.30.240.20">
    <property type="entry name" value="bsu07140 like domains"/>
    <property type="match status" value="2"/>
</dbReference>
<dbReference type="RefSeq" id="WP_144088634.1">
    <property type="nucleotide sequence ID" value="NZ_VMHE01000010.1"/>
</dbReference>
<dbReference type="AlphaFoldDB" id="A0A556PLP1"/>
<evidence type="ECO:0000256" key="2">
    <source>
        <dbReference type="ARBA" id="ARBA00006448"/>
    </source>
</evidence>
<evidence type="ECO:0000256" key="7">
    <source>
        <dbReference type="SAM" id="Phobius"/>
    </source>
</evidence>
<accession>A0A556PLP1</accession>